<dbReference type="Gene3D" id="1.10.10.10">
    <property type="entry name" value="Winged helix-like DNA-binding domain superfamily/Winged helix DNA-binding domain"/>
    <property type="match status" value="1"/>
</dbReference>
<organism evidence="3 4">
    <name type="scientific">Paenibacillus phoenicis</name>
    <dbReference type="NCBI Taxonomy" id="554117"/>
    <lineage>
        <taxon>Bacteria</taxon>
        <taxon>Bacillati</taxon>
        <taxon>Bacillota</taxon>
        <taxon>Bacilli</taxon>
        <taxon>Bacillales</taxon>
        <taxon>Paenibacillaceae</taxon>
        <taxon>Paenibacillus</taxon>
    </lineage>
</organism>
<protein>
    <submittedName>
        <fullName evidence="3">MGMT family protein</fullName>
    </submittedName>
</protein>
<proteinExistence type="predicted"/>
<keyword evidence="1" id="KW-0227">DNA damage</keyword>
<evidence type="ECO:0000259" key="2">
    <source>
        <dbReference type="Pfam" id="PF01035"/>
    </source>
</evidence>
<dbReference type="InterPro" id="IPR014048">
    <property type="entry name" value="MethylDNA_cys_MeTrfase_DNA-bd"/>
</dbReference>
<sequence>MQPFTARTIEIISSIPPGKVMTYGQIAAAAGSPRAARQVVRILHSMSGKYGLPWHRVVNGKGQIALQEEAAFQEQTWNLEAEGVEVLPGGRIDLDRYQHQYRPDSPKDQSP</sequence>
<keyword evidence="4" id="KW-1185">Reference proteome</keyword>
<evidence type="ECO:0000313" key="3">
    <source>
        <dbReference type="EMBL" id="MEA3570860.1"/>
    </source>
</evidence>
<evidence type="ECO:0000313" key="4">
    <source>
        <dbReference type="Proteomes" id="UP001292216"/>
    </source>
</evidence>
<reference evidence="3 4" key="1">
    <citation type="submission" date="2023-12" db="EMBL/GenBank/DDBJ databases">
        <title>Whole genome sequencing of Paenibacillus phoenicis isolated from the Phoenix Mars Lander spacecraft assembly facility.</title>
        <authorList>
            <person name="Garcia A."/>
            <person name="Venkateswaran K."/>
        </authorList>
    </citation>
    <scope>NUCLEOTIDE SEQUENCE [LARGE SCALE GENOMIC DNA]</scope>
    <source>
        <strain evidence="3 4">3PO2SA</strain>
    </source>
</reference>
<dbReference type="InterPro" id="IPR036217">
    <property type="entry name" value="MethylDNA_cys_MeTrfase_DNAb"/>
</dbReference>
<dbReference type="SUPFAM" id="SSF46767">
    <property type="entry name" value="Methylated DNA-protein cysteine methyltransferase, C-terminal domain"/>
    <property type="match status" value="1"/>
</dbReference>
<dbReference type="Proteomes" id="UP001292216">
    <property type="component" value="Unassembled WGS sequence"/>
</dbReference>
<dbReference type="PANTHER" id="PTHR42942:SF1">
    <property type="entry name" value="ALKYLTRANSFERASE-LIKE PROTEIN 1"/>
    <property type="match status" value="1"/>
</dbReference>
<dbReference type="EMBL" id="JAYERP010000001">
    <property type="protein sequence ID" value="MEA3570860.1"/>
    <property type="molecule type" value="Genomic_DNA"/>
</dbReference>
<dbReference type="InterPro" id="IPR052520">
    <property type="entry name" value="ATL_DNA_repair"/>
</dbReference>
<name>A0ABU5PLP6_9BACL</name>
<feature type="domain" description="Methylated-DNA-[protein]-cysteine S-methyltransferase DNA binding" evidence="2">
    <location>
        <begin position="3"/>
        <end position="84"/>
    </location>
</feature>
<gene>
    <name evidence="3" type="ORF">U9M73_12775</name>
</gene>
<evidence type="ECO:0000256" key="1">
    <source>
        <dbReference type="ARBA" id="ARBA00022763"/>
    </source>
</evidence>
<dbReference type="CDD" id="cd06445">
    <property type="entry name" value="ATase"/>
    <property type="match status" value="1"/>
</dbReference>
<dbReference type="RefSeq" id="WP_009225070.1">
    <property type="nucleotide sequence ID" value="NZ_CBCSKM010000028.1"/>
</dbReference>
<accession>A0ABU5PLP6</accession>
<dbReference type="InterPro" id="IPR036388">
    <property type="entry name" value="WH-like_DNA-bd_sf"/>
</dbReference>
<comment type="caution">
    <text evidence="3">The sequence shown here is derived from an EMBL/GenBank/DDBJ whole genome shotgun (WGS) entry which is preliminary data.</text>
</comment>
<dbReference type="Pfam" id="PF01035">
    <property type="entry name" value="DNA_binding_1"/>
    <property type="match status" value="1"/>
</dbReference>
<dbReference type="PANTHER" id="PTHR42942">
    <property type="entry name" value="6-O-METHYLGUANINE DNA METHYLTRANSFERASE"/>
    <property type="match status" value="1"/>
</dbReference>